<keyword evidence="2" id="KW-0812">Transmembrane</keyword>
<keyword evidence="2" id="KW-1133">Transmembrane helix</keyword>
<proteinExistence type="predicted"/>
<keyword evidence="4" id="KW-1185">Reference proteome</keyword>
<gene>
    <name evidence="3" type="ORF">G3T38_13750</name>
</gene>
<accession>A0A6P0HL51</accession>
<evidence type="ECO:0000256" key="1">
    <source>
        <dbReference type="SAM" id="MobiDB-lite"/>
    </source>
</evidence>
<feature type="region of interest" description="Disordered" evidence="1">
    <location>
        <begin position="72"/>
        <end position="96"/>
    </location>
</feature>
<protein>
    <recommendedName>
        <fullName evidence="5">META domain-containing protein</fullName>
    </recommendedName>
</protein>
<dbReference type="AlphaFoldDB" id="A0A6P0HL51"/>
<feature type="compositionally biased region" description="Acidic residues" evidence="1">
    <location>
        <begin position="119"/>
        <end position="131"/>
    </location>
</feature>
<keyword evidence="2" id="KW-0472">Membrane</keyword>
<feature type="transmembrane region" description="Helical" evidence="2">
    <location>
        <begin position="55"/>
        <end position="76"/>
    </location>
</feature>
<reference evidence="3 4" key="1">
    <citation type="journal article" date="2014" name="Int. J. Syst. Evol. Microbiol.">
        <title>Nocardioides zeae sp. nov., isolated from the stem of Zea mays.</title>
        <authorList>
            <person name="Glaeser S.P."/>
            <person name="McInroy J.A."/>
            <person name="Busse H.J."/>
            <person name="Kampfer P."/>
        </authorList>
    </citation>
    <scope>NUCLEOTIDE SEQUENCE [LARGE SCALE GENOMIC DNA]</scope>
    <source>
        <strain evidence="3 4">JCM 30728</strain>
    </source>
</reference>
<sequence length="281" mass="28847">MTHPDRPDRPLLPGDVHDEDHLRRLLATAADTTPVGPPPVATMLRHHRVRRRSRLLVAAAVVVAGAGVGLATSVPFGGDPGPGAGTAAATDMTEESAAEEFAAEDYDALSEDAVRQGADEDAAADSSEDAEVPTSMSGRGGVMPLGGWTSARLEASLAGAWSVGSAPQPASTNGGQEYSFGGGRYELQDDVSTPTAATLYFGDGGTVTAWTGCEAGAGTWSVADGTVSIELTRGVPLCDDGTGLLALLAEDLRSVRVVVADDGTRTLLDEDGRLLAVLRRP</sequence>
<feature type="region of interest" description="Disordered" evidence="1">
    <location>
        <begin position="115"/>
        <end position="143"/>
    </location>
</feature>
<name>A0A6P0HL51_9ACTN</name>
<evidence type="ECO:0008006" key="5">
    <source>
        <dbReference type="Google" id="ProtNLM"/>
    </source>
</evidence>
<dbReference type="EMBL" id="JAAGXA010000009">
    <property type="protein sequence ID" value="NEN79343.1"/>
    <property type="molecule type" value="Genomic_DNA"/>
</dbReference>
<evidence type="ECO:0000313" key="3">
    <source>
        <dbReference type="EMBL" id="NEN79343.1"/>
    </source>
</evidence>
<dbReference type="RefSeq" id="WP_163772882.1">
    <property type="nucleotide sequence ID" value="NZ_JAAGXA010000009.1"/>
</dbReference>
<organism evidence="3 4">
    <name type="scientific">Nocardioides zeae</name>
    <dbReference type="NCBI Taxonomy" id="1457234"/>
    <lineage>
        <taxon>Bacteria</taxon>
        <taxon>Bacillati</taxon>
        <taxon>Actinomycetota</taxon>
        <taxon>Actinomycetes</taxon>
        <taxon>Propionibacteriales</taxon>
        <taxon>Nocardioidaceae</taxon>
        <taxon>Nocardioides</taxon>
    </lineage>
</organism>
<evidence type="ECO:0000256" key="2">
    <source>
        <dbReference type="SAM" id="Phobius"/>
    </source>
</evidence>
<dbReference type="Proteomes" id="UP000468687">
    <property type="component" value="Unassembled WGS sequence"/>
</dbReference>
<evidence type="ECO:0000313" key="4">
    <source>
        <dbReference type="Proteomes" id="UP000468687"/>
    </source>
</evidence>
<comment type="caution">
    <text evidence="3">The sequence shown here is derived from an EMBL/GenBank/DDBJ whole genome shotgun (WGS) entry which is preliminary data.</text>
</comment>